<evidence type="ECO:0000313" key="2">
    <source>
        <dbReference type="Proteomes" id="UP000077763"/>
    </source>
</evidence>
<gene>
    <name evidence="1" type="ORF">A1353_01505</name>
</gene>
<dbReference type="AlphaFoldDB" id="A0A177M3V0"/>
<dbReference type="RefSeq" id="WP_064037888.1">
    <property type="nucleotide sequence ID" value="NZ_LUUH01000077.1"/>
</dbReference>
<name>A0A177M3V0_METMH</name>
<organism evidence="1 2">
    <name type="scientific">Methylomonas methanica</name>
    <dbReference type="NCBI Taxonomy" id="421"/>
    <lineage>
        <taxon>Bacteria</taxon>
        <taxon>Pseudomonadati</taxon>
        <taxon>Pseudomonadota</taxon>
        <taxon>Gammaproteobacteria</taxon>
        <taxon>Methylococcales</taxon>
        <taxon>Methylococcaceae</taxon>
        <taxon>Methylomonas</taxon>
    </lineage>
</organism>
<reference evidence="1 2" key="1">
    <citation type="submission" date="2016-03" db="EMBL/GenBank/DDBJ databases">
        <authorList>
            <person name="Ploux O."/>
        </authorList>
    </citation>
    <scope>NUCLEOTIDE SEQUENCE [LARGE SCALE GENOMIC DNA]</scope>
    <source>
        <strain evidence="1 2">R-45371</strain>
    </source>
</reference>
<dbReference type="Proteomes" id="UP000077763">
    <property type="component" value="Unassembled WGS sequence"/>
</dbReference>
<dbReference type="EMBL" id="LUUH01000077">
    <property type="protein sequence ID" value="OAI00398.1"/>
    <property type="molecule type" value="Genomic_DNA"/>
</dbReference>
<comment type="caution">
    <text evidence="1">The sequence shown here is derived from an EMBL/GenBank/DDBJ whole genome shotgun (WGS) entry which is preliminary data.</text>
</comment>
<accession>A0A177M3V0</accession>
<sequence length="112" mass="12740">MENYTDYQLDGMLRMIAAEIGVDSNKNLSVEEIFSAIEDKYPKVAFAFRQYVYGKDRLKARLSTIPPQETIGSNISVEGDMQLLNRYETLGELYPLLREAIDDVKTQVNNVG</sequence>
<proteinExistence type="predicted"/>
<protein>
    <submittedName>
        <fullName evidence="1">Uncharacterized protein</fullName>
    </submittedName>
</protein>
<evidence type="ECO:0000313" key="1">
    <source>
        <dbReference type="EMBL" id="OAI00398.1"/>
    </source>
</evidence>